<dbReference type="EMBL" id="BGPR01010132">
    <property type="protein sequence ID" value="GBN44426.1"/>
    <property type="molecule type" value="Genomic_DNA"/>
</dbReference>
<dbReference type="AlphaFoldDB" id="A0A4Y2P339"/>
<evidence type="ECO:0000313" key="1">
    <source>
        <dbReference type="EMBL" id="GBN44426.1"/>
    </source>
</evidence>
<organism evidence="1 2">
    <name type="scientific">Araneus ventricosus</name>
    <name type="common">Orbweaver spider</name>
    <name type="synonym">Epeira ventricosa</name>
    <dbReference type="NCBI Taxonomy" id="182803"/>
    <lineage>
        <taxon>Eukaryota</taxon>
        <taxon>Metazoa</taxon>
        <taxon>Ecdysozoa</taxon>
        <taxon>Arthropoda</taxon>
        <taxon>Chelicerata</taxon>
        <taxon>Arachnida</taxon>
        <taxon>Araneae</taxon>
        <taxon>Araneomorphae</taxon>
        <taxon>Entelegynae</taxon>
        <taxon>Araneoidea</taxon>
        <taxon>Araneidae</taxon>
        <taxon>Araneus</taxon>
    </lineage>
</organism>
<gene>
    <name evidence="1" type="ORF">AVEN_37250_1</name>
</gene>
<reference evidence="1 2" key="1">
    <citation type="journal article" date="2019" name="Sci. Rep.">
        <title>Orb-weaving spider Araneus ventricosus genome elucidates the spidroin gene catalogue.</title>
        <authorList>
            <person name="Kono N."/>
            <person name="Nakamura H."/>
            <person name="Ohtoshi R."/>
            <person name="Moran D.A.P."/>
            <person name="Shinohara A."/>
            <person name="Yoshida Y."/>
            <person name="Fujiwara M."/>
            <person name="Mori M."/>
            <person name="Tomita M."/>
            <person name="Arakawa K."/>
        </authorList>
    </citation>
    <scope>NUCLEOTIDE SEQUENCE [LARGE SCALE GENOMIC DNA]</scope>
</reference>
<accession>A0A4Y2P339</accession>
<dbReference type="Proteomes" id="UP000499080">
    <property type="component" value="Unassembled WGS sequence"/>
</dbReference>
<sequence>MSKTQAQAQHNTPAKEEGIIASYLESEQDFSKVWDGHVFTRISQQKKREEEAWCEKKGQGSEKCQNRVCDEPMPITMDTCGIWKFFWTTCHEFK</sequence>
<name>A0A4Y2P339_ARAVE</name>
<protein>
    <submittedName>
        <fullName evidence="1">Uncharacterized protein</fullName>
    </submittedName>
</protein>
<keyword evidence="2" id="KW-1185">Reference proteome</keyword>
<comment type="caution">
    <text evidence="1">The sequence shown here is derived from an EMBL/GenBank/DDBJ whole genome shotgun (WGS) entry which is preliminary data.</text>
</comment>
<proteinExistence type="predicted"/>
<evidence type="ECO:0000313" key="2">
    <source>
        <dbReference type="Proteomes" id="UP000499080"/>
    </source>
</evidence>